<evidence type="ECO:0000313" key="4">
    <source>
        <dbReference type="Proteomes" id="UP000249936"/>
    </source>
</evidence>
<dbReference type="Pfam" id="PF00120">
    <property type="entry name" value="Gln-synt_C"/>
    <property type="match status" value="1"/>
</dbReference>
<comment type="similarity">
    <text evidence="1">Belongs to the glutamine synthetase family.</text>
</comment>
<dbReference type="AlphaFoldDB" id="A0A2X1PQD2"/>
<sequence>MDKNLYDLPPEELKDIPAVASSLEEALNSLEKDYEFFNSRWRIC</sequence>
<dbReference type="EC" id="6.3.1.2" evidence="3"/>
<dbReference type="Proteomes" id="UP000249936">
    <property type="component" value="Unassembled WGS sequence"/>
</dbReference>
<keyword evidence="3" id="KW-0436">Ligase</keyword>
<gene>
    <name evidence="3" type="primary">glnA_2</name>
    <name evidence="3" type="ORF">NCTC11872_01772</name>
</gene>
<name>A0A2X1PQD2_HAEIF</name>
<dbReference type="InterPro" id="IPR014746">
    <property type="entry name" value="Gln_synth/guanido_kin_cat_dom"/>
</dbReference>
<dbReference type="InterPro" id="IPR008146">
    <property type="entry name" value="Gln_synth_cat_dom"/>
</dbReference>
<protein>
    <submittedName>
        <fullName evidence="3">Glutamine synthetase</fullName>
        <ecNumber evidence="3">6.3.1.2</ecNumber>
    </submittedName>
</protein>
<feature type="domain" description="GS catalytic" evidence="2">
    <location>
        <begin position="1"/>
        <end position="37"/>
    </location>
</feature>
<dbReference type="SUPFAM" id="SSF55931">
    <property type="entry name" value="Glutamine synthetase/guanido kinase"/>
    <property type="match status" value="1"/>
</dbReference>
<evidence type="ECO:0000256" key="1">
    <source>
        <dbReference type="RuleBase" id="RU000384"/>
    </source>
</evidence>
<evidence type="ECO:0000313" key="3">
    <source>
        <dbReference type="EMBL" id="SPX42144.1"/>
    </source>
</evidence>
<dbReference type="EMBL" id="UASK01000006">
    <property type="protein sequence ID" value="SPX42144.1"/>
    <property type="molecule type" value="Genomic_DNA"/>
</dbReference>
<proteinExistence type="inferred from homology"/>
<organism evidence="3 4">
    <name type="scientific">Haemophilus influenzae</name>
    <dbReference type="NCBI Taxonomy" id="727"/>
    <lineage>
        <taxon>Bacteria</taxon>
        <taxon>Pseudomonadati</taxon>
        <taxon>Pseudomonadota</taxon>
        <taxon>Gammaproteobacteria</taxon>
        <taxon>Pasteurellales</taxon>
        <taxon>Pasteurellaceae</taxon>
        <taxon>Haemophilus</taxon>
    </lineage>
</organism>
<evidence type="ECO:0000259" key="2">
    <source>
        <dbReference type="Pfam" id="PF00120"/>
    </source>
</evidence>
<accession>A0A2X1PQD2</accession>
<dbReference type="Gene3D" id="3.30.590.10">
    <property type="entry name" value="Glutamine synthetase/guanido kinase, catalytic domain"/>
    <property type="match status" value="1"/>
</dbReference>
<dbReference type="GO" id="GO:0004356">
    <property type="term" value="F:glutamine synthetase activity"/>
    <property type="evidence" value="ECO:0007669"/>
    <property type="project" value="UniProtKB-EC"/>
</dbReference>
<reference evidence="3 4" key="1">
    <citation type="submission" date="2018-06" db="EMBL/GenBank/DDBJ databases">
        <authorList>
            <consortium name="Pathogen Informatics"/>
            <person name="Doyle S."/>
        </authorList>
    </citation>
    <scope>NUCLEOTIDE SEQUENCE [LARGE SCALE GENOMIC DNA]</scope>
    <source>
        <strain evidence="3 4">NCTC11872</strain>
    </source>
</reference>